<reference evidence="5" key="1">
    <citation type="submission" date="2020-10" db="EMBL/GenBank/DDBJ databases">
        <authorList>
            <person name="Muller C M."/>
        </authorList>
    </citation>
    <scope>NUCLEOTIDE SEQUENCE</scope>
    <source>
        <strain evidence="5">THUN-12</strain>
    </source>
</reference>
<accession>A0A9W4GD35</accession>
<dbReference type="InterPro" id="IPR040976">
    <property type="entry name" value="Pkinase_fungal"/>
</dbReference>
<evidence type="ECO:0000256" key="3">
    <source>
        <dbReference type="ARBA" id="ARBA00048679"/>
    </source>
</evidence>
<evidence type="ECO:0000256" key="2">
    <source>
        <dbReference type="ARBA" id="ARBA00047899"/>
    </source>
</evidence>
<feature type="domain" description="Fungal-type protein kinase" evidence="4">
    <location>
        <begin position="148"/>
        <end position="497"/>
    </location>
</feature>
<sequence length="615" mass="71250">IFKHIIYAIDQNYEDPFILQTCINLYRILSCDLLDIPPYQRFSFSTNDKPDLLLREVPECYIQSRADPMFTCVSSFWDRFFEGKAWSDQTKRIWESYENYKNDSNPKNIPLNLAEQGLSEFPSLPSGQFPTLIRKENDLPLRGKIALSSNIDRRKIRFIQLAAFIREIFNKQPVRRFVHGFYVFDKVIEFWLIDRTGAYSSGYISNENNEQFLVRAICSYLLMSDEEVGIDTTIRKVDGRSIITISDGEPGQTREVEINPKPSSQACDLVSRGTTCYYSLDEKLLVKYSWHRVEGKSEIDLLKEAIQVKGVINLVASETIYKSSDVWEDLSAFIPKDWHTMEHEKSSKGSERVETNGYRALDEYEMTRAVLSPYGRPLDSCTSVLQFLIVMRDALMGHRGLYNKKIIHSDISEDNIIIVAPTADDRSRGMLIDLDLSISDHDTCKTSTREYPVGTLKYLALEQVMMLVGNTCERDYDFISSYFYDLESFFYVFLTGCVEYGRDPDLRWHSLNSWRKKDADDALENKLDDIQINYENFINTKFSSSFVDFKNLAQELRKIMFGNTTYCYLHVGDPDLLYMEMIKAFNKAIGQIEGKIGLQLDPRAFPYHERLADTP</sequence>
<dbReference type="AlphaFoldDB" id="A0A9W4GD35"/>
<dbReference type="PROSITE" id="PS00109">
    <property type="entry name" value="PROTEIN_KINASE_TYR"/>
    <property type="match status" value="1"/>
</dbReference>
<dbReference type="GO" id="GO:0004674">
    <property type="term" value="F:protein serine/threonine kinase activity"/>
    <property type="evidence" value="ECO:0007669"/>
    <property type="project" value="UniProtKB-EC"/>
</dbReference>
<dbReference type="Proteomes" id="UP000683417">
    <property type="component" value="Unassembled WGS sequence"/>
</dbReference>
<name>A0A9W4GD35_BLUGR</name>
<dbReference type="PANTHER" id="PTHR38248">
    <property type="entry name" value="FUNK1 6"/>
    <property type="match status" value="1"/>
</dbReference>
<comment type="caution">
    <text evidence="5">The sequence shown here is derived from an EMBL/GenBank/DDBJ whole genome shotgun (WGS) entry which is preliminary data.</text>
</comment>
<protein>
    <recommendedName>
        <fullName evidence="1">non-specific serine/threonine protein kinase</fullName>
        <ecNumber evidence="1">2.7.11.1</ecNumber>
    </recommendedName>
</protein>
<organism evidence="5 6">
    <name type="scientific">Blumeria graminis f. sp. triticale</name>
    <dbReference type="NCBI Taxonomy" id="1689686"/>
    <lineage>
        <taxon>Eukaryota</taxon>
        <taxon>Fungi</taxon>
        <taxon>Dikarya</taxon>
        <taxon>Ascomycota</taxon>
        <taxon>Pezizomycotina</taxon>
        <taxon>Leotiomycetes</taxon>
        <taxon>Erysiphales</taxon>
        <taxon>Erysiphaceae</taxon>
        <taxon>Blumeria</taxon>
    </lineage>
</organism>
<evidence type="ECO:0000256" key="1">
    <source>
        <dbReference type="ARBA" id="ARBA00012513"/>
    </source>
</evidence>
<evidence type="ECO:0000313" key="6">
    <source>
        <dbReference type="Proteomes" id="UP000683417"/>
    </source>
</evidence>
<evidence type="ECO:0000259" key="4">
    <source>
        <dbReference type="Pfam" id="PF17667"/>
    </source>
</evidence>
<dbReference type="Pfam" id="PF17667">
    <property type="entry name" value="Pkinase_fungal"/>
    <property type="match status" value="1"/>
</dbReference>
<comment type="catalytic activity">
    <reaction evidence="2">
        <text>L-threonyl-[protein] + ATP = O-phospho-L-threonyl-[protein] + ADP + H(+)</text>
        <dbReference type="Rhea" id="RHEA:46608"/>
        <dbReference type="Rhea" id="RHEA-COMP:11060"/>
        <dbReference type="Rhea" id="RHEA-COMP:11605"/>
        <dbReference type="ChEBI" id="CHEBI:15378"/>
        <dbReference type="ChEBI" id="CHEBI:30013"/>
        <dbReference type="ChEBI" id="CHEBI:30616"/>
        <dbReference type="ChEBI" id="CHEBI:61977"/>
        <dbReference type="ChEBI" id="CHEBI:456216"/>
        <dbReference type="EC" id="2.7.11.1"/>
    </reaction>
</comment>
<comment type="catalytic activity">
    <reaction evidence="3">
        <text>L-seryl-[protein] + ATP = O-phospho-L-seryl-[protein] + ADP + H(+)</text>
        <dbReference type="Rhea" id="RHEA:17989"/>
        <dbReference type="Rhea" id="RHEA-COMP:9863"/>
        <dbReference type="Rhea" id="RHEA-COMP:11604"/>
        <dbReference type="ChEBI" id="CHEBI:15378"/>
        <dbReference type="ChEBI" id="CHEBI:29999"/>
        <dbReference type="ChEBI" id="CHEBI:30616"/>
        <dbReference type="ChEBI" id="CHEBI:83421"/>
        <dbReference type="ChEBI" id="CHEBI:456216"/>
        <dbReference type="EC" id="2.7.11.1"/>
    </reaction>
</comment>
<dbReference type="PANTHER" id="PTHR38248:SF2">
    <property type="entry name" value="FUNK1 11"/>
    <property type="match status" value="1"/>
</dbReference>
<dbReference type="EC" id="2.7.11.1" evidence="1"/>
<gene>
    <name evidence="5" type="ORF">BGTH12_LOCUS2500</name>
</gene>
<proteinExistence type="predicted"/>
<dbReference type="EMBL" id="CAJHIT010000005">
    <property type="protein sequence ID" value="CAD6501142.1"/>
    <property type="molecule type" value="Genomic_DNA"/>
</dbReference>
<feature type="non-terminal residue" evidence="5">
    <location>
        <position position="615"/>
    </location>
</feature>
<dbReference type="InterPro" id="IPR008266">
    <property type="entry name" value="Tyr_kinase_AS"/>
</dbReference>
<evidence type="ECO:0000313" key="5">
    <source>
        <dbReference type="EMBL" id="CAD6501142.1"/>
    </source>
</evidence>